<dbReference type="Proteomes" id="UP000463138">
    <property type="component" value="Unassembled WGS sequence"/>
</dbReference>
<dbReference type="AlphaFoldDB" id="A0A7V7GPF9"/>
<comment type="similarity">
    <text evidence="1">Belongs to the ribosome association toxin RatA family.</text>
</comment>
<feature type="domain" description="Coenzyme Q-binding protein COQ10 START" evidence="3">
    <location>
        <begin position="10"/>
        <end position="135"/>
    </location>
</feature>
<dbReference type="InterPro" id="IPR023393">
    <property type="entry name" value="START-like_dom_sf"/>
</dbReference>
<protein>
    <submittedName>
        <fullName evidence="4">Type II toxin-antitoxin system RatA family toxin</fullName>
    </submittedName>
</protein>
<evidence type="ECO:0000259" key="3">
    <source>
        <dbReference type="Pfam" id="PF03364"/>
    </source>
</evidence>
<dbReference type="RefSeq" id="WP_096344982.1">
    <property type="nucleotide sequence ID" value="NZ_QOVF01000008.1"/>
</dbReference>
<name>A0A7V7GPF9_9GAMM</name>
<evidence type="ECO:0000313" key="5">
    <source>
        <dbReference type="Proteomes" id="UP000463138"/>
    </source>
</evidence>
<keyword evidence="5" id="KW-1185">Reference proteome</keyword>
<comment type="caution">
    <text evidence="4">The sequence shown here is derived from an EMBL/GenBank/DDBJ whole genome shotgun (WGS) entry which is preliminary data.</text>
</comment>
<dbReference type="Pfam" id="PF03364">
    <property type="entry name" value="Polyketide_cyc"/>
    <property type="match status" value="1"/>
</dbReference>
<evidence type="ECO:0000313" key="4">
    <source>
        <dbReference type="EMBL" id="KAA0691314.1"/>
    </source>
</evidence>
<dbReference type="EMBL" id="QOVF01000008">
    <property type="protein sequence ID" value="KAA0691314.1"/>
    <property type="molecule type" value="Genomic_DNA"/>
</dbReference>
<dbReference type="OrthoDB" id="9804759at2"/>
<organism evidence="4 5">
    <name type="scientific">Halopseudomonas laoshanensis</name>
    <dbReference type="NCBI Taxonomy" id="2268758"/>
    <lineage>
        <taxon>Bacteria</taxon>
        <taxon>Pseudomonadati</taxon>
        <taxon>Pseudomonadota</taxon>
        <taxon>Gammaproteobacteria</taxon>
        <taxon>Pseudomonadales</taxon>
        <taxon>Pseudomonadaceae</taxon>
        <taxon>Halopseudomonas</taxon>
    </lineage>
</organism>
<dbReference type="PANTHER" id="PTHR12901">
    <property type="entry name" value="SPERM PROTEIN HOMOLOG"/>
    <property type="match status" value="1"/>
</dbReference>
<dbReference type="PANTHER" id="PTHR12901:SF10">
    <property type="entry name" value="COENZYME Q-BINDING PROTEIN COQ10, MITOCHONDRIAL"/>
    <property type="match status" value="1"/>
</dbReference>
<sequence length="145" mass="16258">MTHIQRSALLPYPAQRLFDLVNRVERYPEFLPWCAKAEILSETDTQMRARLTVAKAGLTQSFTTNNTLVPGQRIELRLEDGPFSDLHGVWEFKALGENACKISLDLHFSYAGPVVKATLGPLFNQAANNMVEAFCQRAKELYGNG</sequence>
<gene>
    <name evidence="4" type="ORF">DT594_17190</name>
</gene>
<dbReference type="InterPro" id="IPR044996">
    <property type="entry name" value="COQ10-like"/>
</dbReference>
<keyword evidence="2" id="KW-1277">Toxin-antitoxin system</keyword>
<dbReference type="Gene3D" id="3.30.530.20">
    <property type="match status" value="1"/>
</dbReference>
<dbReference type="SUPFAM" id="SSF55961">
    <property type="entry name" value="Bet v1-like"/>
    <property type="match status" value="1"/>
</dbReference>
<evidence type="ECO:0000256" key="1">
    <source>
        <dbReference type="ARBA" id="ARBA00008918"/>
    </source>
</evidence>
<evidence type="ECO:0000256" key="2">
    <source>
        <dbReference type="ARBA" id="ARBA00022649"/>
    </source>
</evidence>
<accession>A0A7V7GPF9</accession>
<dbReference type="CDD" id="cd07813">
    <property type="entry name" value="COQ10p_like"/>
    <property type="match status" value="1"/>
</dbReference>
<dbReference type="GO" id="GO:0045333">
    <property type="term" value="P:cellular respiration"/>
    <property type="evidence" value="ECO:0007669"/>
    <property type="project" value="InterPro"/>
</dbReference>
<reference evidence="4 5" key="1">
    <citation type="submission" date="2018-07" db="EMBL/GenBank/DDBJ databases">
        <title>Pseudomonas laoshanensis sp. nov., isolated from soil.</title>
        <authorList>
            <person name="Sun J."/>
            <person name="Yu L."/>
            <person name="Wang M."/>
            <person name="Zhang C."/>
        </authorList>
    </citation>
    <scope>NUCLEOTIDE SEQUENCE [LARGE SCALE GENOMIC DNA]</scope>
    <source>
        <strain evidence="4 5">Y22</strain>
    </source>
</reference>
<proteinExistence type="inferred from homology"/>
<dbReference type="GO" id="GO:0048039">
    <property type="term" value="F:ubiquinone binding"/>
    <property type="evidence" value="ECO:0007669"/>
    <property type="project" value="InterPro"/>
</dbReference>
<dbReference type="InterPro" id="IPR005031">
    <property type="entry name" value="COQ10_START"/>
</dbReference>
<dbReference type="FunFam" id="3.30.530.20:FF:000061">
    <property type="entry name" value="Ribosome association toxin RatA"/>
    <property type="match status" value="1"/>
</dbReference>